<reference evidence="2 3" key="1">
    <citation type="submission" date="2016-04" db="EMBL/GenBank/DDBJ databases">
        <title>Genome sequence of Clostridium magnum DSM 2767.</title>
        <authorList>
            <person name="Poehlein A."/>
            <person name="Uhlig R."/>
            <person name="Fischer R."/>
            <person name="Bahl H."/>
            <person name="Daniel R."/>
        </authorList>
    </citation>
    <scope>NUCLEOTIDE SEQUENCE [LARGE SCALE GENOMIC DNA]</scope>
    <source>
        <strain evidence="2 3">DSM 2767</strain>
    </source>
</reference>
<dbReference type="Proteomes" id="UP000076603">
    <property type="component" value="Unassembled WGS sequence"/>
</dbReference>
<sequence>MIKLIEQFIKETIQGGIGQTIIAFGSWGYVIIVFLITIYYAFSSIIKSSNK</sequence>
<dbReference type="EMBL" id="LWAE01000003">
    <property type="protein sequence ID" value="KZL91657.1"/>
    <property type="molecule type" value="Genomic_DNA"/>
</dbReference>
<accession>A0A162SNC9</accession>
<protein>
    <submittedName>
        <fullName evidence="2">Uncharacterized protein</fullName>
    </submittedName>
</protein>
<feature type="transmembrane region" description="Helical" evidence="1">
    <location>
        <begin position="21"/>
        <end position="42"/>
    </location>
</feature>
<keyword evidence="3" id="KW-1185">Reference proteome</keyword>
<organism evidence="2 3">
    <name type="scientific">Clostridium magnum DSM 2767</name>
    <dbReference type="NCBI Taxonomy" id="1121326"/>
    <lineage>
        <taxon>Bacteria</taxon>
        <taxon>Bacillati</taxon>
        <taxon>Bacillota</taxon>
        <taxon>Clostridia</taxon>
        <taxon>Eubacteriales</taxon>
        <taxon>Clostridiaceae</taxon>
        <taxon>Clostridium</taxon>
    </lineage>
</organism>
<keyword evidence="1" id="KW-0812">Transmembrane</keyword>
<evidence type="ECO:0000256" key="1">
    <source>
        <dbReference type="SAM" id="Phobius"/>
    </source>
</evidence>
<evidence type="ECO:0000313" key="2">
    <source>
        <dbReference type="EMBL" id="KZL91657.1"/>
    </source>
</evidence>
<dbReference type="AlphaFoldDB" id="A0A162SNC9"/>
<dbReference type="RefSeq" id="WP_161486987.1">
    <property type="nucleotide sequence ID" value="NZ_FQXL01000005.1"/>
</dbReference>
<keyword evidence="1" id="KW-1133">Transmembrane helix</keyword>
<comment type="caution">
    <text evidence="2">The sequence shown here is derived from an EMBL/GenBank/DDBJ whole genome shotgun (WGS) entry which is preliminary data.</text>
</comment>
<dbReference type="PATRIC" id="fig|1121326.3.peg.3454"/>
<keyword evidence="1" id="KW-0472">Membrane</keyword>
<evidence type="ECO:0000313" key="3">
    <source>
        <dbReference type="Proteomes" id="UP000076603"/>
    </source>
</evidence>
<gene>
    <name evidence="2" type="ORF">CLMAG_34160</name>
</gene>
<proteinExistence type="predicted"/>
<name>A0A162SNC9_9CLOT</name>